<dbReference type="Proteomes" id="UP001287356">
    <property type="component" value="Unassembled WGS sequence"/>
</dbReference>
<dbReference type="SUPFAM" id="SSF141130">
    <property type="entry name" value="Acetamidase/Formamidase-like"/>
    <property type="match status" value="1"/>
</dbReference>
<protein>
    <submittedName>
        <fullName evidence="3">Formamidase</fullName>
    </submittedName>
</protein>
<accession>A0AAE0KFU3</accession>
<sequence length="817" mass="89976">MASAEQLHIDREKLKQKLDTSHFDLNAVFRGAQLTLVGAFRALRNPDLFNSQHYRQAINAIVAGIAIRVLIAIPILFIKSSLWASSFVFDLDHVSWDNNLINGLGFIEEHVLQAPLFFMSLMRYITPTLDDLFMDSLKWVDMTYVQKHKHDQDPGNLRAMYYPALKQYPLTGGKASSSALVFLSRYVRKGLVSLAIFAASYLPVVGRLVLPAASFWTFNKSVGLGPASIVFGAGVFVPKKYLVIFLQSYFASRSLMRELLEPYFARIRFTKEEKRKWFRNRQGILFGFGVGFYILLRIPLLGVLIYGIAEASTAYLITKITDPPPPVSQSKGFTARQVEWNNKHKFLSLSLANMDTLHDDPPPYQPTDPYPRSSVGQGVAPSGIRTVGKVSFDKPASEQPGLHVSRVPFAGTIKDDETVKIECLDWTGGQILNTDDADDVRNVDLTKVHYLSGPFEVETAAPGDLLLVEIMDVQPFQDQPWGFTGIFDRGNGGGFLDEIYPSAAKAIWDFEGIFCSSRHIPHVKFAGLIHPGILGCAPSAEVLETWNTREAELITANKLEDRDVALPPQPINVHAGSADATLKEKIGKEGARTIPGRPEHGGNCDIKNLSRGSKVYLPVHVAGAKFSVGDLHFSQGDGEISFCGAIEMAGIITINFKVIKNGMAALGLKSPIYIPGPVEPQFGPGRYIYFEGFSVDQHGKQHYMDVTVAYRQTSLRCIEYLRRFGYSDYQIYLLLSCAPIQGHVAGIVDIPNACTTMGLPMDIFDFDISPAAALALTDGKTLDMGSCAFETGVTEGKVTNGGKNSETSFGGGLTYKE</sequence>
<proteinExistence type="predicted"/>
<dbReference type="Pfam" id="PF03069">
    <property type="entry name" value="FmdA_AmdA"/>
    <property type="match status" value="1"/>
</dbReference>
<dbReference type="Gene3D" id="2.60.120.580">
    <property type="entry name" value="Acetamidase/Formamidase-like domains"/>
    <property type="match status" value="1"/>
</dbReference>
<organism evidence="3 4">
    <name type="scientific">Lasiosphaeria ovina</name>
    <dbReference type="NCBI Taxonomy" id="92902"/>
    <lineage>
        <taxon>Eukaryota</taxon>
        <taxon>Fungi</taxon>
        <taxon>Dikarya</taxon>
        <taxon>Ascomycota</taxon>
        <taxon>Pezizomycotina</taxon>
        <taxon>Sordariomycetes</taxon>
        <taxon>Sordariomycetidae</taxon>
        <taxon>Sordariales</taxon>
        <taxon>Lasiosphaeriaceae</taxon>
        <taxon>Lasiosphaeria</taxon>
    </lineage>
</organism>
<feature type="transmembrane region" description="Helical" evidence="2">
    <location>
        <begin position="284"/>
        <end position="309"/>
    </location>
</feature>
<dbReference type="GO" id="GO:0016811">
    <property type="term" value="F:hydrolase activity, acting on carbon-nitrogen (but not peptide) bonds, in linear amides"/>
    <property type="evidence" value="ECO:0007669"/>
    <property type="project" value="InterPro"/>
</dbReference>
<dbReference type="NCBIfam" id="NF045496">
    <property type="entry name" value="FormamaseFmdA"/>
    <property type="match status" value="1"/>
</dbReference>
<feature type="transmembrane region" description="Helical" evidence="2">
    <location>
        <begin position="229"/>
        <end position="250"/>
    </location>
</feature>
<gene>
    <name evidence="3" type="ORF">B0T24DRAFT_648148</name>
</gene>
<feature type="transmembrane region" description="Helical" evidence="2">
    <location>
        <begin position="57"/>
        <end position="78"/>
    </location>
</feature>
<name>A0AAE0KFU3_9PEZI</name>
<feature type="region of interest" description="Disordered" evidence="1">
    <location>
        <begin position="359"/>
        <end position="379"/>
    </location>
</feature>
<dbReference type="PANTHER" id="PTHR38421">
    <property type="entry name" value="TRANSMEMBRANE PROTEIN USGS"/>
    <property type="match status" value="1"/>
</dbReference>
<evidence type="ECO:0000256" key="1">
    <source>
        <dbReference type="SAM" id="MobiDB-lite"/>
    </source>
</evidence>
<dbReference type="InterPro" id="IPR004304">
    <property type="entry name" value="FmdA_AmdA"/>
</dbReference>
<keyword evidence="4" id="KW-1185">Reference proteome</keyword>
<dbReference type="PANTHER" id="PTHR38421:SF1">
    <property type="entry name" value="TRANSMEMBRANE PROTEIN"/>
    <property type="match status" value="1"/>
</dbReference>
<reference evidence="3" key="1">
    <citation type="journal article" date="2023" name="Mol. Phylogenet. Evol.">
        <title>Genome-scale phylogeny and comparative genomics of the fungal order Sordariales.</title>
        <authorList>
            <person name="Hensen N."/>
            <person name="Bonometti L."/>
            <person name="Westerberg I."/>
            <person name="Brannstrom I.O."/>
            <person name="Guillou S."/>
            <person name="Cros-Aarteil S."/>
            <person name="Calhoun S."/>
            <person name="Haridas S."/>
            <person name="Kuo A."/>
            <person name="Mondo S."/>
            <person name="Pangilinan J."/>
            <person name="Riley R."/>
            <person name="LaButti K."/>
            <person name="Andreopoulos B."/>
            <person name="Lipzen A."/>
            <person name="Chen C."/>
            <person name="Yan M."/>
            <person name="Daum C."/>
            <person name="Ng V."/>
            <person name="Clum A."/>
            <person name="Steindorff A."/>
            <person name="Ohm R.A."/>
            <person name="Martin F."/>
            <person name="Silar P."/>
            <person name="Natvig D.O."/>
            <person name="Lalanne C."/>
            <person name="Gautier V."/>
            <person name="Ament-Velasquez S.L."/>
            <person name="Kruys A."/>
            <person name="Hutchinson M.I."/>
            <person name="Powell A.J."/>
            <person name="Barry K."/>
            <person name="Miller A.N."/>
            <person name="Grigoriev I.V."/>
            <person name="Debuchy R."/>
            <person name="Gladieux P."/>
            <person name="Hiltunen Thoren M."/>
            <person name="Johannesson H."/>
        </authorList>
    </citation>
    <scope>NUCLEOTIDE SEQUENCE</scope>
    <source>
        <strain evidence="3">CBS 958.72</strain>
    </source>
</reference>
<reference evidence="3" key="2">
    <citation type="submission" date="2023-06" db="EMBL/GenBank/DDBJ databases">
        <authorList>
            <consortium name="Lawrence Berkeley National Laboratory"/>
            <person name="Haridas S."/>
            <person name="Hensen N."/>
            <person name="Bonometti L."/>
            <person name="Westerberg I."/>
            <person name="Brannstrom I.O."/>
            <person name="Guillou S."/>
            <person name="Cros-Aarteil S."/>
            <person name="Calhoun S."/>
            <person name="Kuo A."/>
            <person name="Mondo S."/>
            <person name="Pangilinan J."/>
            <person name="Riley R."/>
            <person name="Labutti K."/>
            <person name="Andreopoulos B."/>
            <person name="Lipzen A."/>
            <person name="Chen C."/>
            <person name="Yanf M."/>
            <person name="Daum C."/>
            <person name="Ng V."/>
            <person name="Clum A."/>
            <person name="Steindorff A."/>
            <person name="Ohm R."/>
            <person name="Martin F."/>
            <person name="Silar P."/>
            <person name="Natvig D."/>
            <person name="Lalanne C."/>
            <person name="Gautier V."/>
            <person name="Ament-Velasquez S.L."/>
            <person name="Kruys A."/>
            <person name="Hutchinson M.I."/>
            <person name="Powell A.J."/>
            <person name="Barry K."/>
            <person name="Miller A.N."/>
            <person name="Grigoriev I.V."/>
            <person name="Debuchy R."/>
            <person name="Gladieux P."/>
            <person name="Thoren M.H."/>
            <person name="Johannesson H."/>
        </authorList>
    </citation>
    <scope>NUCLEOTIDE SEQUENCE</scope>
    <source>
        <strain evidence="3">CBS 958.72</strain>
    </source>
</reference>
<comment type="caution">
    <text evidence="3">The sequence shown here is derived from an EMBL/GenBank/DDBJ whole genome shotgun (WGS) entry which is preliminary data.</text>
</comment>
<dbReference type="InterPro" id="IPR054833">
    <property type="entry name" value="FormamaseFmdA"/>
</dbReference>
<evidence type="ECO:0000313" key="3">
    <source>
        <dbReference type="EMBL" id="KAK3376028.1"/>
    </source>
</evidence>
<evidence type="ECO:0000313" key="4">
    <source>
        <dbReference type="Proteomes" id="UP001287356"/>
    </source>
</evidence>
<evidence type="ECO:0000256" key="2">
    <source>
        <dbReference type="SAM" id="Phobius"/>
    </source>
</evidence>
<keyword evidence="2" id="KW-0472">Membrane</keyword>
<dbReference type="EMBL" id="JAULSN010000003">
    <property type="protein sequence ID" value="KAK3376028.1"/>
    <property type="molecule type" value="Genomic_DNA"/>
</dbReference>
<keyword evidence="2" id="KW-1133">Transmembrane helix</keyword>
<keyword evidence="2" id="KW-0812">Transmembrane</keyword>
<feature type="transmembrane region" description="Helical" evidence="2">
    <location>
        <begin position="191"/>
        <end position="209"/>
    </location>
</feature>
<dbReference type="AlphaFoldDB" id="A0AAE0KFU3"/>